<dbReference type="InterPro" id="IPR007076">
    <property type="entry name" value="TfoX_N"/>
</dbReference>
<accession>A0A1H7UIH3</accession>
<protein>
    <submittedName>
        <fullName evidence="2">TfoX N-terminal domain-containing protein</fullName>
    </submittedName>
</protein>
<dbReference type="Proteomes" id="UP000199120">
    <property type="component" value="Unassembled WGS sequence"/>
</dbReference>
<dbReference type="AlphaFoldDB" id="A0A1H7UIH3"/>
<reference evidence="3" key="1">
    <citation type="submission" date="2016-10" db="EMBL/GenBank/DDBJ databases">
        <authorList>
            <person name="Varghese N."/>
            <person name="Submissions S."/>
        </authorList>
    </citation>
    <scope>NUCLEOTIDE SEQUENCE [LARGE SCALE GENOMIC DNA]</scope>
    <source>
        <strain evidence="3">LMG 26416</strain>
    </source>
</reference>
<dbReference type="Gene3D" id="3.30.1460.30">
    <property type="entry name" value="YgaC/TfoX-N like chaperone"/>
    <property type="match status" value="1"/>
</dbReference>
<dbReference type="OrthoDB" id="9104065at2"/>
<dbReference type="RefSeq" id="WP_090549813.1">
    <property type="nucleotide sequence ID" value="NZ_FNSR01000002.1"/>
</dbReference>
<evidence type="ECO:0000313" key="3">
    <source>
        <dbReference type="Proteomes" id="UP000199120"/>
    </source>
</evidence>
<feature type="domain" description="TfoX N-terminal" evidence="1">
    <location>
        <begin position="2"/>
        <end position="68"/>
    </location>
</feature>
<dbReference type="Pfam" id="PF04993">
    <property type="entry name" value="TfoX_N"/>
    <property type="match status" value="1"/>
</dbReference>
<organism evidence="2 3">
    <name type="scientific">Paraburkholderia caballeronis</name>
    <dbReference type="NCBI Taxonomy" id="416943"/>
    <lineage>
        <taxon>Bacteria</taxon>
        <taxon>Pseudomonadati</taxon>
        <taxon>Pseudomonadota</taxon>
        <taxon>Betaproteobacteria</taxon>
        <taxon>Burkholderiales</taxon>
        <taxon>Burkholderiaceae</taxon>
        <taxon>Paraburkholderia</taxon>
    </lineage>
</organism>
<dbReference type="EMBL" id="FOAJ01000019">
    <property type="protein sequence ID" value="SEL96832.1"/>
    <property type="molecule type" value="Genomic_DNA"/>
</dbReference>
<keyword evidence="3" id="KW-1185">Reference proteome</keyword>
<name>A0A1H7UIH3_9BURK</name>
<evidence type="ECO:0000259" key="1">
    <source>
        <dbReference type="Pfam" id="PF04993"/>
    </source>
</evidence>
<proteinExistence type="predicted"/>
<dbReference type="SUPFAM" id="SSF159894">
    <property type="entry name" value="YgaC/TfoX-N like"/>
    <property type="match status" value="1"/>
</dbReference>
<gene>
    <name evidence="2" type="ORF">SAMN05192542_11962</name>
</gene>
<evidence type="ECO:0000313" key="2">
    <source>
        <dbReference type="EMBL" id="SEL96832.1"/>
    </source>
</evidence>
<sequence length="106" mass="11499">MLAAQPDVAGRTLFGCPAWFADGRMFACAYGDGLALKLPAHVAQERLDSHRAQPFQPYGRAAMNGWIVFGVTSASDPDDAARELLAVALDFARTQQPPSKKRGRPR</sequence>